<gene>
    <name evidence="1" type="ORF">PS718_02166</name>
    <name evidence="2" type="ORF">PS732_04616</name>
</gene>
<evidence type="ECO:0000313" key="2">
    <source>
        <dbReference type="EMBL" id="VVP35602.1"/>
    </source>
</evidence>
<dbReference type="RefSeq" id="WP_150592189.1">
    <property type="nucleotide sequence ID" value="NZ_CABVHX010000007.1"/>
</dbReference>
<dbReference type="EMBL" id="CABVIJ010000024">
    <property type="protein sequence ID" value="VVP35602.1"/>
    <property type="molecule type" value="Genomic_DNA"/>
</dbReference>
<dbReference type="Gene3D" id="1.10.10.1130">
    <property type="entry name" value="Uncharacterised protein PF10982, DUF2789"/>
    <property type="match status" value="1"/>
</dbReference>
<evidence type="ECO:0000313" key="1">
    <source>
        <dbReference type="EMBL" id="VVN94539.1"/>
    </source>
</evidence>
<dbReference type="EMBL" id="CABVHX010000007">
    <property type="protein sequence ID" value="VVN94539.1"/>
    <property type="molecule type" value="Genomic_DNA"/>
</dbReference>
<dbReference type="InterPro" id="IPR038086">
    <property type="entry name" value="DUF2789_sf"/>
</dbReference>
<dbReference type="Proteomes" id="UP000325779">
    <property type="component" value="Unassembled WGS sequence"/>
</dbReference>
<protein>
    <recommendedName>
        <fullName evidence="5">DUF2789 domain-containing protein</fullName>
    </recommendedName>
</protein>
<evidence type="ECO:0008006" key="5">
    <source>
        <dbReference type="Google" id="ProtNLM"/>
    </source>
</evidence>
<evidence type="ECO:0000313" key="3">
    <source>
        <dbReference type="Proteomes" id="UP000325375"/>
    </source>
</evidence>
<evidence type="ECO:0000313" key="4">
    <source>
        <dbReference type="Proteomes" id="UP000325779"/>
    </source>
</evidence>
<accession>A0A5E7H538</accession>
<organism evidence="2 4">
    <name type="scientific">Pseudomonas fluorescens</name>
    <dbReference type="NCBI Taxonomy" id="294"/>
    <lineage>
        <taxon>Bacteria</taxon>
        <taxon>Pseudomonadati</taxon>
        <taxon>Pseudomonadota</taxon>
        <taxon>Gammaproteobacteria</taxon>
        <taxon>Pseudomonadales</taxon>
        <taxon>Pseudomonadaceae</taxon>
        <taxon>Pseudomonas</taxon>
    </lineage>
</organism>
<dbReference type="AlphaFoldDB" id="A0A5E7H538"/>
<sequence length="79" mass="9110">MDLPTYDLKTLFDQLGLPSEGDAIDEFIDEHQLDADTKLIDAEFWTESQAQLLKEWLRGDGEEAVVVDELNLRLHHDIK</sequence>
<proteinExistence type="predicted"/>
<name>A0A5E7H538_PSEFL</name>
<dbReference type="Pfam" id="PF10982">
    <property type="entry name" value="DUF2789"/>
    <property type="match status" value="1"/>
</dbReference>
<reference evidence="3 4" key="1">
    <citation type="submission" date="2019-09" db="EMBL/GenBank/DDBJ databases">
        <authorList>
            <person name="Chandra G."/>
            <person name="Truman W A."/>
        </authorList>
    </citation>
    <scope>NUCLEOTIDE SEQUENCE [LARGE SCALE GENOMIC DNA]</scope>
    <source>
        <strain evidence="1">PS718</strain>
        <strain evidence="2">PS732</strain>
    </source>
</reference>
<dbReference type="Proteomes" id="UP000325375">
    <property type="component" value="Unassembled WGS sequence"/>
</dbReference>
<dbReference type="InterPro" id="IPR021250">
    <property type="entry name" value="DUF2789"/>
</dbReference>